<gene>
    <name evidence="3" type="ORF">SAMN05443429_102331</name>
</gene>
<dbReference type="RefSeq" id="WP_083541136.1">
    <property type="nucleotide sequence ID" value="NZ_FQYI01000002.1"/>
</dbReference>
<keyword evidence="1" id="KW-0175">Coiled coil</keyword>
<protein>
    <submittedName>
        <fullName evidence="3">Uncharacterized protein</fullName>
    </submittedName>
</protein>
<accession>A0A1M6CGH2</accession>
<dbReference type="STRING" id="1118202.SAMN05443429_102331"/>
<evidence type="ECO:0000256" key="1">
    <source>
        <dbReference type="SAM" id="Coils"/>
    </source>
</evidence>
<organism evidence="3 4">
    <name type="scientific">Cruoricaptor ignavus</name>
    <dbReference type="NCBI Taxonomy" id="1118202"/>
    <lineage>
        <taxon>Bacteria</taxon>
        <taxon>Pseudomonadati</taxon>
        <taxon>Bacteroidota</taxon>
        <taxon>Flavobacteriia</taxon>
        <taxon>Flavobacteriales</taxon>
        <taxon>Weeksellaceae</taxon>
        <taxon>Cruoricaptor</taxon>
    </lineage>
</organism>
<keyword evidence="2" id="KW-0732">Signal</keyword>
<dbReference type="Proteomes" id="UP000184335">
    <property type="component" value="Unassembled WGS sequence"/>
</dbReference>
<feature type="coiled-coil region" evidence="1">
    <location>
        <begin position="21"/>
        <end position="48"/>
    </location>
</feature>
<proteinExistence type="predicted"/>
<keyword evidence="4" id="KW-1185">Reference proteome</keyword>
<feature type="chain" id="PRO_5012432163" evidence="2">
    <location>
        <begin position="19"/>
        <end position="186"/>
    </location>
</feature>
<evidence type="ECO:0000256" key="2">
    <source>
        <dbReference type="SAM" id="SignalP"/>
    </source>
</evidence>
<dbReference type="EMBL" id="FQYI01000002">
    <property type="protein sequence ID" value="SHI59844.1"/>
    <property type="molecule type" value="Genomic_DNA"/>
</dbReference>
<reference evidence="3 4" key="1">
    <citation type="submission" date="2016-11" db="EMBL/GenBank/DDBJ databases">
        <authorList>
            <person name="Jaros S."/>
            <person name="Januszkiewicz K."/>
            <person name="Wedrychowicz H."/>
        </authorList>
    </citation>
    <scope>NUCLEOTIDE SEQUENCE [LARGE SCALE GENOMIC DNA]</scope>
    <source>
        <strain evidence="3 4">DSM 25479</strain>
    </source>
</reference>
<evidence type="ECO:0000313" key="4">
    <source>
        <dbReference type="Proteomes" id="UP000184335"/>
    </source>
</evidence>
<sequence>MKKLILSAAVFCAAMFNAQTNEQLKSEIESIKKEIAVLRNDVESVKAHNIYLKKALDINTPVTEVTKDGFTMKITKVAGNKKDKEIAITFLAENKDVNKKTIFDDFELTDLEGNLLGVNFVKTSSPYPTLVQNTPHKMTVVFQNATDTNSIVKVFRFRLKHSKEDEWDTDGRFTRFEFRDLNVNWE</sequence>
<feature type="signal peptide" evidence="2">
    <location>
        <begin position="1"/>
        <end position="18"/>
    </location>
</feature>
<evidence type="ECO:0000313" key="3">
    <source>
        <dbReference type="EMBL" id="SHI59844.1"/>
    </source>
</evidence>
<dbReference type="AlphaFoldDB" id="A0A1M6CGH2"/>
<dbReference type="OrthoDB" id="1442218at2"/>
<name>A0A1M6CGH2_9FLAO</name>